<dbReference type="InterPro" id="IPR043129">
    <property type="entry name" value="ATPase_NBD"/>
</dbReference>
<dbReference type="InterPro" id="IPR002821">
    <property type="entry name" value="Hydantoinase_A"/>
</dbReference>
<evidence type="ECO:0000313" key="4">
    <source>
        <dbReference type="EMBL" id="SFZ82586.1"/>
    </source>
</evidence>
<feature type="domain" description="Hydantoinase/oxoprolinase N-terminal" evidence="2">
    <location>
        <begin position="3"/>
        <end position="180"/>
    </location>
</feature>
<dbReference type="InterPro" id="IPR045079">
    <property type="entry name" value="Oxoprolinase-like"/>
</dbReference>
<feature type="domain" description="Hydantoinase A/oxoprolinase" evidence="1">
    <location>
        <begin position="202"/>
        <end position="489"/>
    </location>
</feature>
<dbReference type="SUPFAM" id="SSF53067">
    <property type="entry name" value="Actin-like ATPase domain"/>
    <property type="match status" value="1"/>
</dbReference>
<feature type="domain" description="Acetophenone carboxylase-like C-terminal" evidence="3">
    <location>
        <begin position="507"/>
        <end position="672"/>
    </location>
</feature>
<reference evidence="4 5" key="1">
    <citation type="submission" date="2016-11" db="EMBL/GenBank/DDBJ databases">
        <authorList>
            <person name="Jaros S."/>
            <person name="Januszkiewicz K."/>
            <person name="Wedrychowicz H."/>
        </authorList>
    </citation>
    <scope>NUCLEOTIDE SEQUENCE [LARGE SCALE GENOMIC DNA]</scope>
    <source>
        <strain evidence="4 5">ATCC 23634</strain>
    </source>
</reference>
<evidence type="ECO:0000259" key="1">
    <source>
        <dbReference type="Pfam" id="PF01968"/>
    </source>
</evidence>
<evidence type="ECO:0000313" key="5">
    <source>
        <dbReference type="Proteomes" id="UP000183447"/>
    </source>
</evidence>
<protein>
    <submittedName>
        <fullName evidence="4">N-methylhydantoinase A</fullName>
    </submittedName>
</protein>
<dbReference type="Pfam" id="PF19278">
    <property type="entry name" value="Hydant_A_C"/>
    <property type="match status" value="1"/>
</dbReference>
<organism evidence="4 5">
    <name type="scientific">Devosia enhydra</name>
    <dbReference type="NCBI Taxonomy" id="665118"/>
    <lineage>
        <taxon>Bacteria</taxon>
        <taxon>Pseudomonadati</taxon>
        <taxon>Pseudomonadota</taxon>
        <taxon>Alphaproteobacteria</taxon>
        <taxon>Hyphomicrobiales</taxon>
        <taxon>Devosiaceae</taxon>
        <taxon>Devosia</taxon>
    </lineage>
</organism>
<dbReference type="PANTHER" id="PTHR11365">
    <property type="entry name" value="5-OXOPROLINASE RELATED"/>
    <property type="match status" value="1"/>
</dbReference>
<dbReference type="InterPro" id="IPR049517">
    <property type="entry name" value="ACX-like_C"/>
</dbReference>
<dbReference type="RefSeq" id="WP_072339801.1">
    <property type="nucleotide sequence ID" value="NZ_FPKU01000001.1"/>
</dbReference>
<dbReference type="GO" id="GO:0017168">
    <property type="term" value="F:5-oxoprolinase (ATP-hydrolyzing) activity"/>
    <property type="evidence" value="ECO:0007669"/>
    <property type="project" value="TreeGrafter"/>
</dbReference>
<dbReference type="Proteomes" id="UP000183447">
    <property type="component" value="Unassembled WGS sequence"/>
</dbReference>
<gene>
    <name evidence="4" type="ORF">SAMN02983003_1161</name>
</gene>
<dbReference type="Pfam" id="PF05378">
    <property type="entry name" value="Hydant_A_N"/>
    <property type="match status" value="1"/>
</dbReference>
<keyword evidence="5" id="KW-1185">Reference proteome</keyword>
<dbReference type="InterPro" id="IPR008040">
    <property type="entry name" value="Hydant_A_N"/>
</dbReference>
<dbReference type="EMBL" id="FPKU01000001">
    <property type="protein sequence ID" value="SFZ82586.1"/>
    <property type="molecule type" value="Genomic_DNA"/>
</dbReference>
<dbReference type="Pfam" id="PF01968">
    <property type="entry name" value="Hydantoinase_A"/>
    <property type="match status" value="1"/>
</dbReference>
<evidence type="ECO:0000259" key="3">
    <source>
        <dbReference type="Pfam" id="PF19278"/>
    </source>
</evidence>
<dbReference type="PANTHER" id="PTHR11365:SF23">
    <property type="entry name" value="HYPOTHETICAL 5-OXOPROLINASE (EUROFUNG)-RELATED"/>
    <property type="match status" value="1"/>
</dbReference>
<dbReference type="AlphaFoldDB" id="A0A1K2HV83"/>
<dbReference type="GO" id="GO:0005829">
    <property type="term" value="C:cytosol"/>
    <property type="evidence" value="ECO:0007669"/>
    <property type="project" value="TreeGrafter"/>
</dbReference>
<proteinExistence type="predicted"/>
<dbReference type="STRING" id="665118.SAMN02983003_1161"/>
<sequence length="680" mass="72438">MHRIGVDVGGTFTDFTLHNEATGEVFFYKTPSTPHDPSEAIENGLRGMLAEFGLAAGDVRYLAHGTTVATNIVIERRGAKTGLVTTRGFRDVLELGRQARPSIYDYRIEKPPVLVPRDRRVEVAERVGPDGEVLTALDDASLEAAVEKLAAAGVESVAICFLHSYRRPEHEARARDVVARLLPDAYVSLSSEILPEFREFERMSTVAVNAFVGPKMGAYLKRFRKRVADVGIPAEPYTIHSNGGLMSVDTVYASPVRTCVSGPAAGVVGAAEIGRIAGLPNLITFDVGGTSTDVSLIHQSTPLFTSARLVAGYPVKTPMLDIHVIGAGGGSIASIDDAGALKVGPRSAGAAPGPVAYGLGGTEPTITDANLCLGRLDARTLLGGRMQIDLEAARRVITDTVATPLGLSLEAAAHGIIQIANANMSRAIRSVSVEKGYDMSEFALCAFGGAGPLHAGEVAIECGLPRILIPREPGTVCARGMLLTDLSSDYVRSHFADASEGSWATVLELFAAMEAEGEAWLDSEGVAQDDRRFKRLLDARYRGQNFEVKVDCDGLGAGDIAEVANRFHAAHTKEYGYDIRHRDIQFVSARVQAIGIVRKAPQIEVPGGPSLDGAKTGSRPVYMDAAHGWMDTPIYARGLLPAETDIAGPAIINEMSATSLILPGQSVHADRWGNLIVRTK</sequence>
<dbReference type="OrthoDB" id="9759608at2"/>
<evidence type="ECO:0000259" key="2">
    <source>
        <dbReference type="Pfam" id="PF05378"/>
    </source>
</evidence>
<name>A0A1K2HV83_9HYPH</name>
<dbReference type="GO" id="GO:0006749">
    <property type="term" value="P:glutathione metabolic process"/>
    <property type="evidence" value="ECO:0007669"/>
    <property type="project" value="TreeGrafter"/>
</dbReference>
<accession>A0A1K2HV83</accession>